<dbReference type="Pfam" id="PF02754">
    <property type="entry name" value="CCG"/>
    <property type="match status" value="2"/>
</dbReference>
<dbReference type="PANTHER" id="PTHR42947:SF1">
    <property type="entry name" value="COB--COM HETERODISULFIDE REDUCTASE SUBUNIT B 1"/>
    <property type="match status" value="1"/>
</dbReference>
<dbReference type="Gene3D" id="3.40.50.11810">
    <property type="match status" value="1"/>
</dbReference>
<organism evidence="1 2">
    <name type="scientific">Thermosulfuriphilus ammonigenes</name>
    <dbReference type="NCBI Taxonomy" id="1936021"/>
    <lineage>
        <taxon>Bacteria</taxon>
        <taxon>Pseudomonadati</taxon>
        <taxon>Thermodesulfobacteriota</taxon>
        <taxon>Thermodesulfobacteria</taxon>
        <taxon>Thermodesulfobacteriales</taxon>
        <taxon>Thermodesulfobacteriaceae</taxon>
        <taxon>Thermosulfuriphilus</taxon>
    </lineage>
</organism>
<evidence type="ECO:0000313" key="2">
    <source>
        <dbReference type="Proteomes" id="UP000502179"/>
    </source>
</evidence>
<gene>
    <name evidence="1" type="ORF">G4V39_00785</name>
</gene>
<reference evidence="1 2" key="1">
    <citation type="submission" date="2020-02" db="EMBL/GenBank/DDBJ databases">
        <title>Genome analysis of Thermosulfuriphilus ammonigenes ST65T, an anaerobic thermophilic chemolithoautotrophic bacterium isolated from a deep-sea hydrothermal vent.</title>
        <authorList>
            <person name="Slobodkina G."/>
            <person name="Allioux M."/>
            <person name="Merkel A."/>
            <person name="Alain K."/>
            <person name="Jebbar M."/>
            <person name="Slobodkin A."/>
        </authorList>
    </citation>
    <scope>NUCLEOTIDE SEQUENCE [LARGE SCALE GENOMIC DNA]</scope>
    <source>
        <strain evidence="1 2">ST65</strain>
    </source>
</reference>
<name>A0A6G7PT89_9BACT</name>
<dbReference type="GO" id="GO:0016491">
    <property type="term" value="F:oxidoreductase activity"/>
    <property type="evidence" value="ECO:0007669"/>
    <property type="project" value="UniProtKB-ARBA"/>
</dbReference>
<sequence length="283" mass="31299">MKRLFFPGCTFATAAGYDTSVAAVAEVLELPLIELPDWNCCGATAYFSLNELPALMLPARNLALAENLGAEELITPCNACLATSAKARQKLLKHQSLFEKVNWALAEDRLQLFNPPRLIHLLDLFLEEKTRLLIKVALKRPLKDITVAAYYGCQYSRPPFWAGRDPENPNGLERFAALTGAKVIDLSSKTACCGAAQAVIHSEVARRMVKKIVLEARYKGADLIVTLCPLCQFNLETLQLQGQLRRQLPVIFFSQLIGLALGLEFEALGLKRLLIPFEPAVGF</sequence>
<dbReference type="Gene3D" id="1.20.1050.140">
    <property type="match status" value="1"/>
</dbReference>
<dbReference type="PANTHER" id="PTHR42947">
    <property type="entry name" value="COB--COM HETERODISULFIDE REDUCTASE SUBUNIT B 1"/>
    <property type="match status" value="1"/>
</dbReference>
<accession>A0A6G7PT89</accession>
<dbReference type="Proteomes" id="UP000502179">
    <property type="component" value="Chromosome"/>
</dbReference>
<proteinExistence type="predicted"/>
<dbReference type="RefSeq" id="WP_166031117.1">
    <property type="nucleotide sequence ID" value="NZ_CP048877.1"/>
</dbReference>
<protein>
    <submittedName>
        <fullName evidence="1">Heterodisulfide reductase subunit B</fullName>
    </submittedName>
</protein>
<evidence type="ECO:0000313" key="1">
    <source>
        <dbReference type="EMBL" id="QIJ70894.1"/>
    </source>
</evidence>
<dbReference type="EMBL" id="CP048877">
    <property type="protein sequence ID" value="QIJ70894.1"/>
    <property type="molecule type" value="Genomic_DNA"/>
</dbReference>
<dbReference type="InterPro" id="IPR051278">
    <property type="entry name" value="HdrB/HdrD_reductase"/>
</dbReference>
<dbReference type="KEGG" id="tav:G4V39_00785"/>
<keyword evidence="2" id="KW-1185">Reference proteome</keyword>
<dbReference type="InterPro" id="IPR004017">
    <property type="entry name" value="Cys_rich_dom"/>
</dbReference>
<dbReference type="AlphaFoldDB" id="A0A6G7PT89"/>